<keyword evidence="8" id="KW-1185">Reference proteome</keyword>
<dbReference type="PROSITE" id="PS50901">
    <property type="entry name" value="FTSK"/>
    <property type="match status" value="2"/>
</dbReference>
<organism evidence="7 8">
    <name type="scientific">Nocardioides baekrokdamisoli</name>
    <dbReference type="NCBI Taxonomy" id="1804624"/>
    <lineage>
        <taxon>Bacteria</taxon>
        <taxon>Bacillati</taxon>
        <taxon>Actinomycetota</taxon>
        <taxon>Actinomycetes</taxon>
        <taxon>Propionibacteriales</taxon>
        <taxon>Nocardioidaceae</taxon>
        <taxon>Nocardioides</taxon>
    </lineage>
</organism>
<evidence type="ECO:0000256" key="4">
    <source>
        <dbReference type="SAM" id="Coils"/>
    </source>
</evidence>
<evidence type="ECO:0000313" key="7">
    <source>
        <dbReference type="EMBL" id="BBH17655.1"/>
    </source>
</evidence>
<sequence>MWATAAIPVVGSLGTVALVISGGRRQMLIGLVLMIATLGAMALQTGAASTTRRRQLRASRENYRRELDRVRNDLVAVDSTNHGLNIVVGTAVHEPEFTTYDDDPRADAVCVAARDRFLQTYATLPDARHLLDLATTRSIRADRAHARAIILEAAESLPPDVLGIRIHTDDHAAWQWIALLPHHDAAGTHRLLVVDGHPAPNVQPPTTVVEVVPATTAAYEPLRCGPAEAAVRARQLAAAPLRTASASAAWTVTLGMGEEGPVHLDLREAADGGVGPHGLLVGATGSGKSELLRQVLSELIATHPAEELHLALIDFKGGAAFAMFEGLPHVAAYVTNLAESWATRRLREALEGELVRRQSSLAAAGASSVREHPLPRLLIVIDEFTELLATDPAMSELFSRVGRLGRSLGIHLLLSTQRLEEGRLHGLEAHLSYRIALRTFSATESRLAIGSPLAAELPRRPGSGLLAASGALQPFQAPDPATKVPSAPRVEVVSLCTSATEDLTVLEARVRSAAGAPAPHLWLPPLNAPPVLADLPVGGRMHATIGIVDRPRDQRIDALNLDLTGAGGHVAVVGGPRTGKSTALRTLAAALRRSTPDVRLLALDLTGGLAGALPAERIATAQTPERVDRLLRHLRRRCETGASPPIVLLIDSWSAIRDNYRWMDSLHQIAERGLAADIHLAVATHRWSDLRPAVRDLFGSRIELRLGDPLESEVNRHLAAGVPRKPGHGLIAPGFAIQLALDSGV</sequence>
<keyword evidence="5" id="KW-0812">Transmembrane</keyword>
<dbReference type="KEGG" id="nbe:Back2_19420"/>
<accession>A0A3G9INN7</accession>
<keyword evidence="5" id="KW-0472">Membrane</keyword>
<dbReference type="SUPFAM" id="SSF52540">
    <property type="entry name" value="P-loop containing nucleoside triphosphate hydrolases"/>
    <property type="match status" value="2"/>
</dbReference>
<dbReference type="GO" id="GO:0005524">
    <property type="term" value="F:ATP binding"/>
    <property type="evidence" value="ECO:0007669"/>
    <property type="project" value="UniProtKB-UniRule"/>
</dbReference>
<dbReference type="SMART" id="SM00382">
    <property type="entry name" value="AAA"/>
    <property type="match status" value="2"/>
</dbReference>
<evidence type="ECO:0000256" key="2">
    <source>
        <dbReference type="ARBA" id="ARBA00022840"/>
    </source>
</evidence>
<dbReference type="PANTHER" id="PTHR22683:SF1">
    <property type="entry name" value="TYPE VII SECRETION SYSTEM PROTEIN ESSC"/>
    <property type="match status" value="1"/>
</dbReference>
<evidence type="ECO:0000256" key="3">
    <source>
        <dbReference type="PROSITE-ProRule" id="PRU00289"/>
    </source>
</evidence>
<keyword evidence="5" id="KW-1133">Transmembrane helix</keyword>
<dbReference type="Gene3D" id="3.40.50.300">
    <property type="entry name" value="P-loop containing nucleotide triphosphate hydrolases"/>
    <property type="match status" value="2"/>
</dbReference>
<feature type="coiled-coil region" evidence="4">
    <location>
        <begin position="53"/>
        <end position="80"/>
    </location>
</feature>
<keyword evidence="4" id="KW-0175">Coiled coil</keyword>
<gene>
    <name evidence="7" type="ORF">Back2_19420</name>
</gene>
<evidence type="ECO:0000256" key="1">
    <source>
        <dbReference type="ARBA" id="ARBA00022741"/>
    </source>
</evidence>
<keyword evidence="2 3" id="KW-0067">ATP-binding</keyword>
<feature type="binding site" evidence="3">
    <location>
        <begin position="282"/>
        <end position="289"/>
    </location>
    <ligand>
        <name>ATP</name>
        <dbReference type="ChEBI" id="CHEBI:30616"/>
    </ligand>
</feature>
<evidence type="ECO:0000259" key="6">
    <source>
        <dbReference type="PROSITE" id="PS50901"/>
    </source>
</evidence>
<dbReference type="PANTHER" id="PTHR22683">
    <property type="entry name" value="SPORULATION PROTEIN RELATED"/>
    <property type="match status" value="1"/>
</dbReference>
<dbReference type="InterPro" id="IPR050206">
    <property type="entry name" value="FtsK/SpoIIIE/SftA"/>
</dbReference>
<dbReference type="GO" id="GO:0003677">
    <property type="term" value="F:DNA binding"/>
    <property type="evidence" value="ECO:0007669"/>
    <property type="project" value="InterPro"/>
</dbReference>
<dbReference type="AlphaFoldDB" id="A0A3G9INN7"/>
<feature type="domain" description="FtsK" evidence="6">
    <location>
        <begin position="259"/>
        <end position="446"/>
    </location>
</feature>
<dbReference type="InterPro" id="IPR002543">
    <property type="entry name" value="FtsK_dom"/>
</dbReference>
<evidence type="ECO:0000256" key="5">
    <source>
        <dbReference type="SAM" id="Phobius"/>
    </source>
</evidence>
<proteinExistence type="predicted"/>
<dbReference type="InterPro" id="IPR027417">
    <property type="entry name" value="P-loop_NTPase"/>
</dbReference>
<feature type="domain" description="FtsK" evidence="6">
    <location>
        <begin position="556"/>
        <end position="713"/>
    </location>
</feature>
<reference evidence="7 8" key="1">
    <citation type="submission" date="2018-11" db="EMBL/GenBank/DDBJ databases">
        <title>Complete genome sequence of Nocardioides baekrokdamisoli strain KCTC 39748.</title>
        <authorList>
            <person name="Kang S.W."/>
            <person name="Lee K.C."/>
            <person name="Kim K.K."/>
            <person name="Kim J.S."/>
            <person name="Kim D.S."/>
            <person name="Ko S.H."/>
            <person name="Yang S.H."/>
            <person name="Shin Y.K."/>
            <person name="Lee J.S."/>
        </authorList>
    </citation>
    <scope>NUCLEOTIDE SEQUENCE [LARGE SCALE GENOMIC DNA]</scope>
    <source>
        <strain evidence="7 8">KCTC 39748</strain>
    </source>
</reference>
<dbReference type="Proteomes" id="UP000271573">
    <property type="component" value="Chromosome"/>
</dbReference>
<keyword evidence="1 3" id="KW-0547">Nucleotide-binding</keyword>
<dbReference type="Pfam" id="PF01580">
    <property type="entry name" value="FtsK_SpoIIIE"/>
    <property type="match status" value="2"/>
</dbReference>
<dbReference type="EMBL" id="AP019307">
    <property type="protein sequence ID" value="BBH17655.1"/>
    <property type="molecule type" value="Genomic_DNA"/>
</dbReference>
<evidence type="ECO:0000313" key="8">
    <source>
        <dbReference type="Proteomes" id="UP000271573"/>
    </source>
</evidence>
<feature type="transmembrane region" description="Helical" evidence="5">
    <location>
        <begin position="27"/>
        <end position="47"/>
    </location>
</feature>
<protein>
    <recommendedName>
        <fullName evidence="6">FtsK domain-containing protein</fullName>
    </recommendedName>
</protein>
<feature type="binding site" evidence="3">
    <location>
        <begin position="574"/>
        <end position="581"/>
    </location>
    <ligand>
        <name>ATP</name>
        <dbReference type="ChEBI" id="CHEBI:30616"/>
    </ligand>
</feature>
<name>A0A3G9INN7_9ACTN</name>
<dbReference type="InterPro" id="IPR003593">
    <property type="entry name" value="AAA+_ATPase"/>
</dbReference>